<dbReference type="EMBL" id="BJUW01000001">
    <property type="protein sequence ID" value="GEK85172.1"/>
    <property type="molecule type" value="Genomic_DNA"/>
</dbReference>
<organism evidence="1 2">
    <name type="scientific">Microbacterium aerolatum</name>
    <dbReference type="NCBI Taxonomy" id="153731"/>
    <lineage>
        <taxon>Bacteria</taxon>
        <taxon>Bacillati</taxon>
        <taxon>Actinomycetota</taxon>
        <taxon>Actinomycetes</taxon>
        <taxon>Micrococcales</taxon>
        <taxon>Microbacteriaceae</taxon>
        <taxon>Microbacterium</taxon>
    </lineage>
</organism>
<evidence type="ECO:0000313" key="2">
    <source>
        <dbReference type="Proteomes" id="UP000321225"/>
    </source>
</evidence>
<proteinExistence type="predicted"/>
<dbReference type="AlphaFoldDB" id="A0A511AAQ3"/>
<sequence length="112" mass="12640">MSNVLFVSVAQSYQPGMSADELVRVAQRAWAITESRGHEMTHLVAVYEGQPLMAWTVVDAYKTDETYKTSGSERPRIGFSLGSPVPIEPAWHFTREEFGKKLRRGVTFEYGI</sequence>
<accession>A0A511AAQ3</accession>
<protein>
    <submittedName>
        <fullName evidence="1">Uncharacterized protein</fullName>
    </submittedName>
</protein>
<comment type="caution">
    <text evidence="1">The sequence shown here is derived from an EMBL/GenBank/DDBJ whole genome shotgun (WGS) entry which is preliminary data.</text>
</comment>
<dbReference type="RefSeq" id="WP_147037824.1">
    <property type="nucleotide sequence ID" value="NZ_BJUW01000001.1"/>
</dbReference>
<name>A0A511AAQ3_9MICO</name>
<gene>
    <name evidence="1" type="ORF">MAE01_03480</name>
</gene>
<keyword evidence="2" id="KW-1185">Reference proteome</keyword>
<evidence type="ECO:0000313" key="1">
    <source>
        <dbReference type="EMBL" id="GEK85172.1"/>
    </source>
</evidence>
<dbReference type="Proteomes" id="UP000321225">
    <property type="component" value="Unassembled WGS sequence"/>
</dbReference>
<dbReference type="OrthoDB" id="9944445at2"/>
<reference evidence="1 2" key="1">
    <citation type="submission" date="2019-07" db="EMBL/GenBank/DDBJ databases">
        <title>Whole genome shotgun sequence of Microbacterium aerolatum NBRC 103071.</title>
        <authorList>
            <person name="Hosoyama A."/>
            <person name="Uohara A."/>
            <person name="Ohji S."/>
            <person name="Ichikawa N."/>
        </authorList>
    </citation>
    <scope>NUCLEOTIDE SEQUENCE [LARGE SCALE GENOMIC DNA]</scope>
    <source>
        <strain evidence="1 2">NBRC 103071</strain>
    </source>
</reference>